<evidence type="ECO:0000313" key="12">
    <source>
        <dbReference type="EMBL" id="GGY66551.1"/>
    </source>
</evidence>
<keyword evidence="6" id="KW-0997">Cell inner membrane</keyword>
<comment type="subcellular location">
    <subcellularLocation>
        <location evidence="2">Cell inner membrane</location>
        <topology evidence="2">Multi-pass membrane protein</topology>
    </subcellularLocation>
</comment>
<keyword evidence="13" id="KW-1185">Reference proteome</keyword>
<feature type="transmembrane region" description="Helical" evidence="11">
    <location>
        <begin position="205"/>
        <end position="224"/>
    </location>
</feature>
<dbReference type="RefSeq" id="WP_189416238.1">
    <property type="nucleotide sequence ID" value="NZ_BMYZ01000001.1"/>
</dbReference>
<dbReference type="SUPFAM" id="SSF103473">
    <property type="entry name" value="MFS general substrate transporter"/>
    <property type="match status" value="1"/>
</dbReference>
<keyword evidence="8 11" id="KW-0812">Transmembrane</keyword>
<comment type="caution">
    <text evidence="12">The sequence shown here is derived from an EMBL/GenBank/DDBJ whole genome shotgun (WGS) entry which is preliminary data.</text>
</comment>
<dbReference type="InterPro" id="IPR005964">
    <property type="entry name" value="Glc/Gal_transptr_bac"/>
</dbReference>
<dbReference type="CDD" id="cd17394">
    <property type="entry name" value="MFS_FucP_like"/>
    <property type="match status" value="1"/>
</dbReference>
<evidence type="ECO:0000256" key="3">
    <source>
        <dbReference type="ARBA" id="ARBA00009120"/>
    </source>
</evidence>
<evidence type="ECO:0000256" key="2">
    <source>
        <dbReference type="ARBA" id="ARBA00004429"/>
    </source>
</evidence>
<feature type="transmembrane region" description="Helical" evidence="11">
    <location>
        <begin position="407"/>
        <end position="428"/>
    </location>
</feature>
<feature type="transmembrane region" description="Helical" evidence="11">
    <location>
        <begin position="21"/>
        <end position="40"/>
    </location>
</feature>
<protein>
    <submittedName>
        <fullName evidence="12">MFS transporter</fullName>
    </submittedName>
</protein>
<feature type="transmembrane region" description="Helical" evidence="11">
    <location>
        <begin position="257"/>
        <end position="279"/>
    </location>
</feature>
<keyword evidence="5" id="KW-1003">Cell membrane</keyword>
<keyword evidence="4" id="KW-0813">Transport</keyword>
<keyword evidence="10 11" id="KW-0472">Membrane</keyword>
<evidence type="ECO:0000256" key="9">
    <source>
        <dbReference type="ARBA" id="ARBA00022989"/>
    </source>
</evidence>
<evidence type="ECO:0000256" key="8">
    <source>
        <dbReference type="ARBA" id="ARBA00022692"/>
    </source>
</evidence>
<evidence type="ECO:0000256" key="6">
    <source>
        <dbReference type="ARBA" id="ARBA00022519"/>
    </source>
</evidence>
<gene>
    <name evidence="12" type="primary">fucP</name>
    <name evidence="12" type="ORF">GCM10011613_08130</name>
</gene>
<keyword evidence="7" id="KW-0762">Sugar transport</keyword>
<dbReference type="InterPro" id="IPR005275">
    <property type="entry name" value="Lfuc_symporter_FucP"/>
</dbReference>
<dbReference type="NCBIfam" id="TIGR01272">
    <property type="entry name" value="gluP"/>
    <property type="match status" value="1"/>
</dbReference>
<dbReference type="Proteomes" id="UP000619761">
    <property type="component" value="Unassembled WGS sequence"/>
</dbReference>
<dbReference type="PANTHER" id="PTHR43702:SF3">
    <property type="entry name" value="PROTEIN TSGA"/>
    <property type="match status" value="1"/>
</dbReference>
<organism evidence="12 13">
    <name type="scientific">Cellvibrio zantedeschiae</name>
    <dbReference type="NCBI Taxonomy" id="1237077"/>
    <lineage>
        <taxon>Bacteria</taxon>
        <taxon>Pseudomonadati</taxon>
        <taxon>Pseudomonadota</taxon>
        <taxon>Gammaproteobacteria</taxon>
        <taxon>Cellvibrionales</taxon>
        <taxon>Cellvibrionaceae</taxon>
        <taxon>Cellvibrio</taxon>
    </lineage>
</organism>
<comment type="function">
    <text evidence="1">Intake of glucose and galactose.</text>
</comment>
<reference evidence="13" key="1">
    <citation type="journal article" date="2019" name="Int. J. Syst. Evol. Microbiol.">
        <title>The Global Catalogue of Microorganisms (GCM) 10K type strain sequencing project: providing services to taxonomists for standard genome sequencing and annotation.</title>
        <authorList>
            <consortium name="The Broad Institute Genomics Platform"/>
            <consortium name="The Broad Institute Genome Sequencing Center for Infectious Disease"/>
            <person name="Wu L."/>
            <person name="Ma J."/>
        </authorList>
    </citation>
    <scope>NUCLEOTIDE SEQUENCE [LARGE SCALE GENOMIC DNA]</scope>
    <source>
        <strain evidence="13">KCTC 32239</strain>
    </source>
</reference>
<proteinExistence type="inferred from homology"/>
<evidence type="ECO:0000256" key="7">
    <source>
        <dbReference type="ARBA" id="ARBA00022597"/>
    </source>
</evidence>
<evidence type="ECO:0000256" key="10">
    <source>
        <dbReference type="ARBA" id="ARBA00023136"/>
    </source>
</evidence>
<evidence type="ECO:0000313" key="13">
    <source>
        <dbReference type="Proteomes" id="UP000619761"/>
    </source>
</evidence>
<keyword evidence="9 11" id="KW-1133">Transmembrane helix</keyword>
<evidence type="ECO:0000256" key="4">
    <source>
        <dbReference type="ARBA" id="ARBA00022448"/>
    </source>
</evidence>
<evidence type="ECO:0000256" key="5">
    <source>
        <dbReference type="ARBA" id="ARBA00022475"/>
    </source>
</evidence>
<dbReference type="NCBIfam" id="TIGR00885">
    <property type="entry name" value="fucP"/>
    <property type="match status" value="1"/>
</dbReference>
<evidence type="ECO:0000256" key="11">
    <source>
        <dbReference type="SAM" id="Phobius"/>
    </source>
</evidence>
<feature type="transmembrane region" description="Helical" evidence="11">
    <location>
        <begin position="90"/>
        <end position="108"/>
    </location>
</feature>
<feature type="transmembrane region" description="Helical" evidence="11">
    <location>
        <begin position="114"/>
        <end position="138"/>
    </location>
</feature>
<dbReference type="EMBL" id="BMYZ01000001">
    <property type="protein sequence ID" value="GGY66551.1"/>
    <property type="molecule type" value="Genomic_DNA"/>
</dbReference>
<accession>A0ABQ3AT73</accession>
<dbReference type="Gene3D" id="1.20.1250.20">
    <property type="entry name" value="MFS general substrate transporter like domains"/>
    <property type="match status" value="2"/>
</dbReference>
<comment type="similarity">
    <text evidence="3">Belongs to the major facilitator superfamily. FHS transporter (TC 2.A.1.7) family.</text>
</comment>
<feature type="transmembrane region" description="Helical" evidence="11">
    <location>
        <begin position="60"/>
        <end position="78"/>
    </location>
</feature>
<dbReference type="InterPro" id="IPR011701">
    <property type="entry name" value="MFS"/>
</dbReference>
<feature type="transmembrane region" description="Helical" evidence="11">
    <location>
        <begin position="384"/>
        <end position="401"/>
    </location>
</feature>
<dbReference type="InterPro" id="IPR050375">
    <property type="entry name" value="MFS_TsgA-like"/>
</dbReference>
<sequence>MASIPQGSAQSHSSNNEGNNTIPLIIVTILFFMWGAITSLNDVLIPHLKSVFTLTYMQAALVQLWFFGAYFLVSLPAGMYVRSFGYKKGAVTGLVIAAIGCLLFYPAATSSYNFFLFAFFILAAGITVLQVAANPYVAVLGSPKTASSRLTLTQAFNSLGTTVAPKLLAGVILGGATFLGAEELAKLSPEELHAYHLTEASSVQMPYLMLAGVLLLLAVIFAFAKLPTIVDAHDENDKGIKQAILSNLEAVKAYPRLALGVLGIFLYVGAEVSIGTYLVNFLGLERVAGLPAAKAAEDYLYLYWGGAMVGRFIGFFVMRYIRPGIVLSVCAGSTITLIMIATFASGPAAMWSLIAVGLFNSIMFPTIFTMALHDIGKYTSQGSGLLCMGIVGGAIVPYAQGGLADTIGLQVSFLLPAACYLFIFYFGAKYANLTKSEEEVREAVPAA</sequence>
<evidence type="ECO:0000256" key="1">
    <source>
        <dbReference type="ARBA" id="ARBA00003321"/>
    </source>
</evidence>
<feature type="transmembrane region" description="Helical" evidence="11">
    <location>
        <begin position="299"/>
        <end position="318"/>
    </location>
</feature>
<feature type="transmembrane region" description="Helical" evidence="11">
    <location>
        <begin position="350"/>
        <end position="372"/>
    </location>
</feature>
<dbReference type="PANTHER" id="PTHR43702">
    <property type="entry name" value="L-FUCOSE-PROTON SYMPORTER"/>
    <property type="match status" value="1"/>
</dbReference>
<feature type="transmembrane region" description="Helical" evidence="11">
    <location>
        <begin position="325"/>
        <end position="344"/>
    </location>
</feature>
<feature type="transmembrane region" description="Helical" evidence="11">
    <location>
        <begin position="159"/>
        <end position="181"/>
    </location>
</feature>
<name>A0ABQ3AT73_9GAMM</name>
<dbReference type="Pfam" id="PF07690">
    <property type="entry name" value="MFS_1"/>
    <property type="match status" value="1"/>
</dbReference>
<dbReference type="InterPro" id="IPR036259">
    <property type="entry name" value="MFS_trans_sf"/>
</dbReference>